<dbReference type="PANTHER" id="PTHR19872:SF7">
    <property type="entry name" value="F-BOX AND WD REPEAT DOMAIN CONTAINING PROTEIN 10B-RELATED"/>
    <property type="match status" value="1"/>
</dbReference>
<reference evidence="8 9" key="1">
    <citation type="submission" date="2025-04" db="UniProtKB">
        <authorList>
            <consortium name="RefSeq"/>
        </authorList>
    </citation>
    <scope>IDENTIFICATION</scope>
    <source>
        <tissue evidence="8 9">Gonads</tissue>
    </source>
</reference>
<keyword evidence="4" id="KW-0175">Coiled coil</keyword>
<evidence type="ECO:0000313" key="7">
    <source>
        <dbReference type="Proteomes" id="UP000085678"/>
    </source>
</evidence>
<name>A0A1S3HFA7_LINAN</name>
<dbReference type="PROSITE" id="PS50181">
    <property type="entry name" value="FBOX"/>
    <property type="match status" value="1"/>
</dbReference>
<dbReference type="Proteomes" id="UP000085678">
    <property type="component" value="Unplaced"/>
</dbReference>
<dbReference type="InterPro" id="IPR036322">
    <property type="entry name" value="WD40_repeat_dom_sf"/>
</dbReference>
<dbReference type="RefSeq" id="XP_013384758.1">
    <property type="nucleotide sequence ID" value="XM_013529304.1"/>
</dbReference>
<dbReference type="RefSeq" id="XP_013384757.1">
    <property type="nucleotide sequence ID" value="XM_013529303.1"/>
</dbReference>
<feature type="repeat" description="WD" evidence="3">
    <location>
        <begin position="498"/>
        <end position="537"/>
    </location>
</feature>
<evidence type="ECO:0000259" key="6">
    <source>
        <dbReference type="PROSITE" id="PS50181"/>
    </source>
</evidence>
<feature type="region of interest" description="Disordered" evidence="5">
    <location>
        <begin position="1122"/>
        <end position="1141"/>
    </location>
</feature>
<feature type="compositionally biased region" description="Polar residues" evidence="5">
    <location>
        <begin position="848"/>
        <end position="866"/>
    </location>
</feature>
<dbReference type="InterPro" id="IPR001810">
    <property type="entry name" value="F-box_dom"/>
</dbReference>
<feature type="domain" description="F-box" evidence="6">
    <location>
        <begin position="279"/>
        <end position="329"/>
    </location>
</feature>
<keyword evidence="2" id="KW-0677">Repeat</keyword>
<evidence type="ECO:0000313" key="9">
    <source>
        <dbReference type="RefSeq" id="XP_013384757.1"/>
    </source>
</evidence>
<feature type="repeat" description="WD" evidence="3">
    <location>
        <begin position="622"/>
        <end position="661"/>
    </location>
</feature>
<evidence type="ECO:0000256" key="4">
    <source>
        <dbReference type="SAM" id="Coils"/>
    </source>
</evidence>
<accession>A0A1S3HFA7</accession>
<sequence length="1272" mass="142389">MLADNRRIEEIPKMKHPNQNSEHFTFNLGKAHELRCIYNQKATICGKCESCQIIARTNSTKQWFLKAGDNTQKRFLLGLVRRAHSVDLLQQVVNLLHPLLNSKDFTYARNRVNPSLSTDRTTVSSDRALTLAQVEQEISSTWSWYQSAAYWTKSNFLLNLLHCCEAHLLHIVGTQAKTLLVSERSASIPADDYFEAASITSTEYTFNTEDHPEVELLSKASPGYTTPASLFRDDLTEEELVNSDRSEDEDDNSDISSIDPTCMVIPTSAKAHSGVARYKDIIRCIPVHLSKNILSMLDQTSLYNALLVSKHWRALCEEVHSEHAVNQQLHEEVMLMQGGSAQGCNPIYANDIDVAVPNLSGTDSHSTIKTGEQVIQTQFKSEVSFQTAYSGISTRNVIMEERNVYCGAYNIMILSGQNDPHRVIHTDGSRLIAIGSKDRKVRFVDNETGKEKGPVISGHAGSIRCVFLCEKEQYVLSGSYDTSIRCWSLETGACQRIFRGHQDTILCLLVVKGRLASGSKDGSCKIWMLNSGKCTRTFKHRHPVSAVAMSIEEIKEICITGCEGGKVKMWNIKTAQLLKRLDGHHGPVSTIKFDRWHIITGSKDYYALAWSAQGNHNRCLTALRHPAEVLCLEFMYLRVVTGCADGKVRIWNMVTGNCLRIMRGNSRSDPILNLIAIGNRVTLNTVNNLIVLNFENIDWDYTLENDRMPPLVTYGSYSDVPVRQQPYPYVRAKRMEKAGATNTKIVQHDKPDGKKGLSGRRAASAPQLEHSARPLSGKIMQSAMDTQSTIKPDSGYNSLWEESLYRGESRLAQRPESQKATTGMTSAKPPMSPSLHKAGPKSLMSAKSLGSRSGASSPQRSRQHISVSVMDPKVPNSDYEDSEVDAGPTDMKRRVSWAFEHALMPKTKELSLSETKALLRSQIRAKENAIPPDFIYMTINAIHQSKKSREEISRNTLMNQQDSMLGRKTRLNRPSSGPASIDPRTKIPIEEILEDWEQFQQPQHIGFHKSAESVSSAETFSTARLSKKNVPQTTSVPRPATKACAVEFVSKPVDVSPHKSMHSKKVKSTIPKAQVIRPHTAVMLRSSSTSNLPQDIGNKALRPKTAPTKLRPKTATTVHTLQSEVTASGGKVKSHGYTTSTPAATMTPMLMYPPGFREKMEQLQQVRQQKLAAQVSVIRSSSEPALGKVSQYNNPMRTHTEFRLFTHEQEEQKIANMGKITRDHNKKLEREAEKEKRELWLAKAKGQTHKDFARRPRSVAPELQEYWENSSL</sequence>
<keyword evidence="7" id="KW-1185">Reference proteome</keyword>
<dbReference type="CDD" id="cd00200">
    <property type="entry name" value="WD40"/>
    <property type="match status" value="1"/>
</dbReference>
<feature type="compositionally biased region" description="Basic and acidic residues" evidence="5">
    <location>
        <begin position="746"/>
        <end position="755"/>
    </location>
</feature>
<dbReference type="GeneID" id="106154807"/>
<dbReference type="SUPFAM" id="SSF50978">
    <property type="entry name" value="WD40 repeat-like"/>
    <property type="match status" value="1"/>
</dbReference>
<dbReference type="Pfam" id="PF00646">
    <property type="entry name" value="F-box"/>
    <property type="match status" value="1"/>
</dbReference>
<dbReference type="AlphaFoldDB" id="A0A1S3HFA7"/>
<dbReference type="InterPro" id="IPR051075">
    <property type="entry name" value="SCF_subunit_WD-repeat"/>
</dbReference>
<dbReference type="OMA" id="QPYSYIR"/>
<gene>
    <name evidence="8 9 10" type="primary">LOC106154807</name>
</gene>
<dbReference type="PROSITE" id="PS50082">
    <property type="entry name" value="WD_REPEATS_2"/>
    <property type="match status" value="3"/>
</dbReference>
<evidence type="ECO:0000256" key="3">
    <source>
        <dbReference type="PROSITE-ProRule" id="PRU00221"/>
    </source>
</evidence>
<protein>
    <submittedName>
        <fullName evidence="8 9">CMT1A duplicated region transcript 1 protein</fullName>
    </submittedName>
</protein>
<dbReference type="CDD" id="cd22136">
    <property type="entry name" value="F-box_FBXW10"/>
    <property type="match status" value="1"/>
</dbReference>
<dbReference type="InterPro" id="IPR015943">
    <property type="entry name" value="WD40/YVTN_repeat-like_dom_sf"/>
</dbReference>
<dbReference type="Pfam" id="PF00400">
    <property type="entry name" value="WD40"/>
    <property type="match status" value="3"/>
</dbReference>
<feature type="region of interest" description="Disordered" evidence="5">
    <location>
        <begin position="1245"/>
        <end position="1272"/>
    </location>
</feature>
<feature type="region of interest" description="Disordered" evidence="5">
    <location>
        <begin position="808"/>
        <end position="887"/>
    </location>
</feature>
<evidence type="ECO:0000256" key="5">
    <source>
        <dbReference type="SAM" id="MobiDB-lite"/>
    </source>
</evidence>
<evidence type="ECO:0000256" key="2">
    <source>
        <dbReference type="ARBA" id="ARBA00022737"/>
    </source>
</evidence>
<dbReference type="PROSITE" id="PS50294">
    <property type="entry name" value="WD_REPEATS_REGION"/>
    <property type="match status" value="1"/>
</dbReference>
<dbReference type="RefSeq" id="XP_013384756.1">
    <property type="nucleotide sequence ID" value="XM_013529302.1"/>
</dbReference>
<evidence type="ECO:0000256" key="1">
    <source>
        <dbReference type="ARBA" id="ARBA00022574"/>
    </source>
</evidence>
<feature type="region of interest" description="Disordered" evidence="5">
    <location>
        <begin position="738"/>
        <end position="776"/>
    </location>
</feature>
<dbReference type="InterPro" id="IPR001680">
    <property type="entry name" value="WD40_rpt"/>
</dbReference>
<proteinExistence type="predicted"/>
<evidence type="ECO:0000313" key="8">
    <source>
        <dbReference type="RefSeq" id="XP_013384756.1"/>
    </source>
</evidence>
<dbReference type="SMART" id="SM00320">
    <property type="entry name" value="WD40"/>
    <property type="match status" value="6"/>
</dbReference>
<feature type="coiled-coil region" evidence="4">
    <location>
        <begin position="1218"/>
        <end position="1245"/>
    </location>
</feature>
<dbReference type="PROSITE" id="PS00678">
    <property type="entry name" value="WD_REPEATS_1"/>
    <property type="match status" value="1"/>
</dbReference>
<feature type="compositionally biased region" description="Basic and acidic residues" evidence="5">
    <location>
        <begin position="808"/>
        <end position="817"/>
    </location>
</feature>
<dbReference type="STRING" id="7574.A0A1S3HFA7"/>
<dbReference type="KEGG" id="lak:106154807"/>
<dbReference type="PANTHER" id="PTHR19872">
    <property type="entry name" value="UBIQUITIN LIGASE SPECIFICITY FACTOR/HREP PROTEIN"/>
    <property type="match status" value="1"/>
</dbReference>
<dbReference type="SUPFAM" id="SSF81383">
    <property type="entry name" value="F-box domain"/>
    <property type="match status" value="1"/>
</dbReference>
<organism evidence="7 9">
    <name type="scientific">Lingula anatina</name>
    <name type="common">Brachiopod</name>
    <name type="synonym">Lingula unguis</name>
    <dbReference type="NCBI Taxonomy" id="7574"/>
    <lineage>
        <taxon>Eukaryota</taxon>
        <taxon>Metazoa</taxon>
        <taxon>Spiralia</taxon>
        <taxon>Lophotrochozoa</taxon>
        <taxon>Brachiopoda</taxon>
        <taxon>Linguliformea</taxon>
        <taxon>Lingulata</taxon>
        <taxon>Lingulida</taxon>
        <taxon>Linguloidea</taxon>
        <taxon>Lingulidae</taxon>
        <taxon>Lingula</taxon>
    </lineage>
</organism>
<dbReference type="Gene3D" id="1.20.1280.50">
    <property type="match status" value="1"/>
</dbReference>
<dbReference type="InterPro" id="IPR036047">
    <property type="entry name" value="F-box-like_dom_sf"/>
</dbReference>
<feature type="repeat" description="WD" evidence="3">
    <location>
        <begin position="456"/>
        <end position="497"/>
    </location>
</feature>
<keyword evidence="1 3" id="KW-0853">WD repeat</keyword>
<dbReference type="InterPro" id="IPR019775">
    <property type="entry name" value="WD40_repeat_CS"/>
</dbReference>
<dbReference type="Gene3D" id="2.130.10.10">
    <property type="entry name" value="YVTN repeat-like/Quinoprotein amine dehydrogenase"/>
    <property type="match status" value="1"/>
</dbReference>
<evidence type="ECO:0000313" key="10">
    <source>
        <dbReference type="RefSeq" id="XP_013384758.1"/>
    </source>
</evidence>
<dbReference type="OrthoDB" id="674604at2759"/>